<organism evidence="2 3">
    <name type="scientific">Methylomonas denitrificans</name>
    <dbReference type="NCBI Taxonomy" id="1538553"/>
    <lineage>
        <taxon>Bacteria</taxon>
        <taxon>Pseudomonadati</taxon>
        <taxon>Pseudomonadota</taxon>
        <taxon>Gammaproteobacteria</taxon>
        <taxon>Methylococcales</taxon>
        <taxon>Methylococcaceae</taxon>
        <taxon>Methylomonas</taxon>
    </lineage>
</organism>
<dbReference type="KEGG" id="mdn:JT25_016675"/>
<keyword evidence="1" id="KW-0732">Signal</keyword>
<name>A0A126T7M6_9GAMM</name>
<evidence type="ECO:0000313" key="3">
    <source>
        <dbReference type="Proteomes" id="UP000030512"/>
    </source>
</evidence>
<dbReference type="EMBL" id="CP014476">
    <property type="protein sequence ID" value="AMK78095.1"/>
    <property type="molecule type" value="Genomic_DNA"/>
</dbReference>
<keyword evidence="3" id="KW-1185">Reference proteome</keyword>
<dbReference type="AlphaFoldDB" id="A0A126T7M6"/>
<protein>
    <submittedName>
        <fullName evidence="2">Uncharacterized protein</fullName>
    </submittedName>
</protein>
<evidence type="ECO:0000313" key="2">
    <source>
        <dbReference type="EMBL" id="AMK78095.1"/>
    </source>
</evidence>
<sequence>MTTLFRIAAATLLSLSGTAAHAYGSSQSSQHCDKPVFSEFQPATNKYLQSFSEFSLTASANTTLTSIVINVSAGETKYHFTSKELQITQQPSGRLEIKGKVDRPIEGGFARLSITAHSKPGCEKTDGYLVRIH</sequence>
<feature type="chain" id="PRO_5007797807" evidence="1">
    <location>
        <begin position="23"/>
        <end position="133"/>
    </location>
</feature>
<proteinExistence type="predicted"/>
<gene>
    <name evidence="2" type="ORF">JT25_016675</name>
</gene>
<dbReference type="RefSeq" id="WP_036273219.1">
    <property type="nucleotide sequence ID" value="NZ_CP014476.1"/>
</dbReference>
<evidence type="ECO:0000256" key="1">
    <source>
        <dbReference type="SAM" id="SignalP"/>
    </source>
</evidence>
<dbReference type="OrthoDB" id="9796806at2"/>
<accession>A0A126T7M6</accession>
<dbReference type="Proteomes" id="UP000030512">
    <property type="component" value="Chromosome"/>
</dbReference>
<feature type="signal peptide" evidence="1">
    <location>
        <begin position="1"/>
        <end position="22"/>
    </location>
</feature>
<reference evidence="2 3" key="1">
    <citation type="journal article" date="2015" name="Environ. Microbiol.">
        <title>Methane oxidation coupled to nitrate reduction under hypoxia by the Gammaproteobacterium Methylomonas denitrificans, sp. nov. type strain FJG1.</title>
        <authorList>
            <person name="Kits K.D."/>
            <person name="Klotz M.G."/>
            <person name="Stein L.Y."/>
        </authorList>
    </citation>
    <scope>NUCLEOTIDE SEQUENCE [LARGE SCALE GENOMIC DNA]</scope>
    <source>
        <strain evidence="2 3">FJG1</strain>
    </source>
</reference>